<gene>
    <name evidence="2" type="ORF">EZS28_049689</name>
</gene>
<evidence type="ECO:0000259" key="1">
    <source>
        <dbReference type="PROSITE" id="PS50249"/>
    </source>
</evidence>
<dbReference type="EMBL" id="SNRW01035718">
    <property type="protein sequence ID" value="KAA6354784.1"/>
    <property type="molecule type" value="Genomic_DNA"/>
</dbReference>
<dbReference type="InterPro" id="IPR000555">
    <property type="entry name" value="JAMM/MPN+_dom"/>
</dbReference>
<organism evidence="2 3">
    <name type="scientific">Streblomastix strix</name>
    <dbReference type="NCBI Taxonomy" id="222440"/>
    <lineage>
        <taxon>Eukaryota</taxon>
        <taxon>Metamonada</taxon>
        <taxon>Preaxostyla</taxon>
        <taxon>Oxymonadida</taxon>
        <taxon>Streblomastigidae</taxon>
        <taxon>Streblomastix</taxon>
    </lineage>
</organism>
<dbReference type="PANTHER" id="PTHR12947:SF13">
    <property type="entry name" value="FI19924P1"/>
    <property type="match status" value="1"/>
</dbReference>
<dbReference type="InterPro" id="IPR037518">
    <property type="entry name" value="MPN"/>
</dbReference>
<dbReference type="OrthoDB" id="3640at2759"/>
<comment type="caution">
    <text evidence="2">The sequence shown here is derived from an EMBL/GenBank/DDBJ whole genome shotgun (WGS) entry which is preliminary data.</text>
</comment>
<accession>A0A5J4T8T4</accession>
<dbReference type="PANTHER" id="PTHR12947">
    <property type="entry name" value="AMSH-LIKE PROTEASE"/>
    <property type="match status" value="1"/>
</dbReference>
<feature type="domain" description="MPN" evidence="1">
    <location>
        <begin position="186"/>
        <end position="260"/>
    </location>
</feature>
<dbReference type="AlphaFoldDB" id="A0A5J4T8T4"/>
<feature type="non-terminal residue" evidence="2">
    <location>
        <position position="260"/>
    </location>
</feature>
<dbReference type="GO" id="GO:0008237">
    <property type="term" value="F:metallopeptidase activity"/>
    <property type="evidence" value="ECO:0007669"/>
    <property type="project" value="InterPro"/>
</dbReference>
<reference evidence="2 3" key="1">
    <citation type="submission" date="2019-03" db="EMBL/GenBank/DDBJ databases">
        <title>Single cell metagenomics reveals metabolic interactions within the superorganism composed of flagellate Streblomastix strix and complex community of Bacteroidetes bacteria on its surface.</title>
        <authorList>
            <person name="Treitli S.C."/>
            <person name="Kolisko M."/>
            <person name="Husnik F."/>
            <person name="Keeling P."/>
            <person name="Hampl V."/>
        </authorList>
    </citation>
    <scope>NUCLEOTIDE SEQUENCE [LARGE SCALE GENOMIC DNA]</scope>
    <source>
        <strain evidence="2">ST1C</strain>
    </source>
</reference>
<evidence type="ECO:0000313" key="3">
    <source>
        <dbReference type="Proteomes" id="UP000324800"/>
    </source>
</evidence>
<protein>
    <recommendedName>
        <fullName evidence="1">MPN domain-containing protein</fullName>
    </recommendedName>
</protein>
<dbReference type="GO" id="GO:0016020">
    <property type="term" value="C:membrane"/>
    <property type="evidence" value="ECO:0007669"/>
    <property type="project" value="TreeGrafter"/>
</dbReference>
<feature type="non-terminal residue" evidence="2">
    <location>
        <position position="1"/>
    </location>
</feature>
<proteinExistence type="predicted"/>
<evidence type="ECO:0000313" key="2">
    <source>
        <dbReference type="EMBL" id="KAA6354784.1"/>
    </source>
</evidence>
<dbReference type="GO" id="GO:0070536">
    <property type="term" value="P:protein K63-linked deubiquitination"/>
    <property type="evidence" value="ECO:0007669"/>
    <property type="project" value="TreeGrafter"/>
</dbReference>
<name>A0A5J4T8T4_9EUKA</name>
<dbReference type="Pfam" id="PF01398">
    <property type="entry name" value="JAB"/>
    <property type="match status" value="1"/>
</dbReference>
<sequence>NTKQLIDLLDRLKKYANERLSKNLPIDEPKDKSLTEMNQEENRKMCNSELILIKDKETHLMQMNFGGIQSQTQSQGLIDEKLRLEMEKWKKEQKGIEFRSQNSIIPNQFQQQPVFHSSSQPQMPPPVILQSSSYPNASQYDGIQIRGQQQDQIHIQSAAQLLTQGQQSPFDHNFEPNQSKRDEIKMIILPQPLFNSFVNAAQSNNIRDIETCGILCGRIMNRKSDQVIVITNCVLPPQHATKDTCQAEGEEIISTYVIEN</sequence>
<dbReference type="Proteomes" id="UP000324800">
    <property type="component" value="Unassembled WGS sequence"/>
</dbReference>
<dbReference type="Gene3D" id="3.40.140.10">
    <property type="entry name" value="Cytidine Deaminase, domain 2"/>
    <property type="match status" value="1"/>
</dbReference>
<dbReference type="PROSITE" id="PS50249">
    <property type="entry name" value="MPN"/>
    <property type="match status" value="1"/>
</dbReference>
<dbReference type="GO" id="GO:0005768">
    <property type="term" value="C:endosome"/>
    <property type="evidence" value="ECO:0007669"/>
    <property type="project" value="TreeGrafter"/>
</dbReference>